<gene>
    <name evidence="1" type="ORF">IFR04_008895</name>
</gene>
<evidence type="ECO:0000313" key="2">
    <source>
        <dbReference type="Proteomes" id="UP000664132"/>
    </source>
</evidence>
<name>A0A8H7W9Q0_9HELO</name>
<dbReference type="Proteomes" id="UP000664132">
    <property type="component" value="Unassembled WGS sequence"/>
</dbReference>
<dbReference type="AlphaFoldDB" id="A0A8H7W9Q0"/>
<dbReference type="EMBL" id="JAFJYH010000141">
    <property type="protein sequence ID" value="KAG4417928.1"/>
    <property type="molecule type" value="Genomic_DNA"/>
</dbReference>
<evidence type="ECO:0000313" key="1">
    <source>
        <dbReference type="EMBL" id="KAG4417928.1"/>
    </source>
</evidence>
<dbReference type="Pfam" id="PF26639">
    <property type="entry name" value="Het-6_barrel"/>
    <property type="match status" value="1"/>
</dbReference>
<dbReference type="OrthoDB" id="2157530at2759"/>
<dbReference type="PANTHER" id="PTHR24148:SF73">
    <property type="entry name" value="HET DOMAIN PROTEIN (AFU_ORTHOLOGUE AFUA_8G01020)"/>
    <property type="match status" value="1"/>
</dbReference>
<proteinExistence type="predicted"/>
<accession>A0A8H7W9Q0</accession>
<comment type="caution">
    <text evidence="1">The sequence shown here is derived from an EMBL/GenBank/DDBJ whole genome shotgun (WGS) entry which is preliminary data.</text>
</comment>
<protein>
    <submittedName>
        <fullName evidence="1">Uncharacterized protein</fullName>
    </submittedName>
</protein>
<organism evidence="1 2">
    <name type="scientific">Cadophora malorum</name>
    <dbReference type="NCBI Taxonomy" id="108018"/>
    <lineage>
        <taxon>Eukaryota</taxon>
        <taxon>Fungi</taxon>
        <taxon>Dikarya</taxon>
        <taxon>Ascomycota</taxon>
        <taxon>Pezizomycotina</taxon>
        <taxon>Leotiomycetes</taxon>
        <taxon>Helotiales</taxon>
        <taxon>Ploettnerulaceae</taxon>
        <taxon>Cadophora</taxon>
    </lineage>
</organism>
<keyword evidence="2" id="KW-1185">Reference proteome</keyword>
<dbReference type="InterPro" id="IPR052895">
    <property type="entry name" value="HetReg/Transcr_Mod"/>
</dbReference>
<sequence>MALPFKLTLQNGEKKLDGLEFLLGTLVLNYLSKQASYFRQIDPSNLRTAANLCLVRLVTQNIEDPFLEPGILELVAKNSERICREPKDRIYALLGIQSSRDIIQITPKYDASDEDAFRQFAIDHLLGGDLRCLCYAGLVRHTCKKRPLPTWVPDWTCNDTRIRVRIGHSFGISYEACRMGKKDIAFDEKYAAVIRIRGVLLDVVNMDVSGEPESVDGIASHLRNHADARQQFAMILRWSDLCNVNHKGTEYYNGEEVQSVVARTLVLNDHSHVTCRIVDMDSSPGAGDGMTQWMRRLICIERHLSPCKMSQCAMLPSQETVTQVLELVEAVGHGRSLFTTKSGYIGLGPVSSEPGDAIVFFHGAETPFLLRKVRLDKGKGNAPSCTADDGSGSAERWQLVGDCYLHGFMDNEILRPDYKGKDRLFWLV</sequence>
<reference evidence="1" key="1">
    <citation type="submission" date="2021-02" db="EMBL/GenBank/DDBJ databases">
        <title>Genome sequence Cadophora malorum strain M34.</title>
        <authorList>
            <person name="Stefanovic E."/>
            <person name="Vu D."/>
            <person name="Scully C."/>
            <person name="Dijksterhuis J."/>
            <person name="Roader J."/>
            <person name="Houbraken J."/>
        </authorList>
    </citation>
    <scope>NUCLEOTIDE SEQUENCE</scope>
    <source>
        <strain evidence="1">M34</strain>
    </source>
</reference>
<dbReference type="PANTHER" id="PTHR24148">
    <property type="entry name" value="ANKYRIN REPEAT DOMAIN-CONTAINING PROTEIN 39 HOMOLOG-RELATED"/>
    <property type="match status" value="1"/>
</dbReference>